<dbReference type="Proteomes" id="UP000236592">
    <property type="component" value="Chromosome"/>
</dbReference>
<dbReference type="Pfam" id="PF01841">
    <property type="entry name" value="Transglut_core"/>
    <property type="match status" value="1"/>
</dbReference>
<protein>
    <recommendedName>
        <fullName evidence="1">Transglutaminase-like domain-containing protein</fullName>
    </recommendedName>
</protein>
<dbReference type="RefSeq" id="WP_102995387.1">
    <property type="nucleotide sequence ID" value="NZ_CP025938.1"/>
</dbReference>
<evidence type="ECO:0000313" key="3">
    <source>
        <dbReference type="Proteomes" id="UP000236592"/>
    </source>
</evidence>
<sequence length="514" mass="59702">MQKLILICCFLIIIGRVGFSQGNLQSIQNFEVLSQKVLNHFEFEPKKKMAAQFLLQGMLNQGSVLPIWKDRSNKIIQLNEFQYESFETAVAAFNSFSSKGAIRSLEYVRDIEQIDANFLIKNIEHSFTTWQESPWYKNYTFENFCEYVLPYRNSLEPLEKDLKQKYSSFYKGIFYTASNSADPVDVCTELIKSLAHIQFVDKRRYPQPMLSVDQIRFRGQGNCTDLANMVLLIGRSIGLGITYDYTPYYAASSNSHYWNSVLDRDCNFIPFNGNSDLPYIYNATSKRMGKVLRQTFSAQKNSLPALIPIDYIPTNKLKLANVIDVTNEYVATSSITYVFQQNPAVRVGYITVFNQGEWKPLWWSELDKNSKAVFENMGRNIVYLPGYVKPSMVSGKSNQTLDLEEYPILLQTNGLPRILKPSLNSLFSAKISRFNEEDFGYKDFNSIELENEKFYNLYYWNGDWKFIGRKKCENNGLYFDKLPRNALFRITPDVQDGFERIFTIEPNSNKILWY</sequence>
<dbReference type="EMBL" id="CP025938">
    <property type="protein sequence ID" value="AUS05347.1"/>
    <property type="molecule type" value="Genomic_DNA"/>
</dbReference>
<proteinExistence type="predicted"/>
<keyword evidence="3" id="KW-1185">Reference proteome</keyword>
<dbReference type="OrthoDB" id="679512at2"/>
<evidence type="ECO:0000313" key="2">
    <source>
        <dbReference type="EMBL" id="AUS05347.1"/>
    </source>
</evidence>
<dbReference type="KEGG" id="taj:C1A40_07590"/>
<name>A0A2I7SHG5_9FLAO</name>
<reference evidence="3" key="1">
    <citation type="submission" date="2018-01" db="EMBL/GenBank/DDBJ databases">
        <title>Complete genome of Tamlana sp. UJ94.</title>
        <authorList>
            <person name="Jung J."/>
            <person name="Chung D."/>
            <person name="Bae S.S."/>
            <person name="Baek K."/>
        </authorList>
    </citation>
    <scope>NUCLEOTIDE SEQUENCE [LARGE SCALE GENOMIC DNA]</scope>
    <source>
        <strain evidence="3">UJ94</strain>
    </source>
</reference>
<dbReference type="PANTHER" id="PTHR35532:SF5">
    <property type="entry name" value="CARBOHYDRATE-BINDING DOMAIN-CONTAINING PROTEIN"/>
    <property type="match status" value="1"/>
</dbReference>
<feature type="domain" description="Transglutaminase-like" evidence="1">
    <location>
        <begin position="193"/>
        <end position="272"/>
    </location>
</feature>
<gene>
    <name evidence="2" type="ORF">C1A40_07590</name>
</gene>
<organism evidence="2 3">
    <name type="scientific">Pseudotamlana carrageenivorans</name>
    <dbReference type="NCBI Taxonomy" id="2069432"/>
    <lineage>
        <taxon>Bacteria</taxon>
        <taxon>Pseudomonadati</taxon>
        <taxon>Bacteroidota</taxon>
        <taxon>Flavobacteriia</taxon>
        <taxon>Flavobacteriales</taxon>
        <taxon>Flavobacteriaceae</taxon>
        <taxon>Pseudotamlana</taxon>
    </lineage>
</organism>
<dbReference type="InterPro" id="IPR002931">
    <property type="entry name" value="Transglutaminase-like"/>
</dbReference>
<dbReference type="AlphaFoldDB" id="A0A2I7SHG5"/>
<accession>A0A2I7SHG5</accession>
<evidence type="ECO:0000259" key="1">
    <source>
        <dbReference type="Pfam" id="PF01841"/>
    </source>
</evidence>
<dbReference type="PANTHER" id="PTHR35532">
    <property type="entry name" value="SIMILAR TO POLYHYDROXYALKANOATE DEPOLYMERASE"/>
    <property type="match status" value="1"/>
</dbReference>